<reference evidence="1 3" key="1">
    <citation type="submission" date="2014-07" db="EMBL/GenBank/DDBJ databases">
        <authorList>
            <person name="Zhang J.E."/>
            <person name="Yang H."/>
            <person name="Guo J."/>
            <person name="Deng Z."/>
            <person name="Luo H."/>
            <person name="Luo M."/>
            <person name="Zhao B."/>
        </authorList>
    </citation>
    <scope>NUCLEOTIDE SEQUENCE [LARGE SCALE GENOMIC DNA]</scope>
    <source>
        <strain evidence="1 3">1CP</strain>
        <plasmid evidence="3">Plasmid pr1cp1</plasmid>
        <plasmid evidence="1">pR1CP1</plasmid>
    </source>
</reference>
<name>A0A1B1KI29_RHOOP</name>
<dbReference type="Proteomes" id="UP000186108">
    <property type="component" value="Plasmid pR1CP1"/>
</dbReference>
<evidence type="ECO:0000313" key="2">
    <source>
        <dbReference type="EMBL" id="ANS32359.1"/>
    </source>
</evidence>
<keyword evidence="1" id="KW-0614">Plasmid</keyword>
<dbReference type="EMBL" id="CP009112">
    <property type="protein sequence ID" value="ANS32266.1"/>
    <property type="molecule type" value="Genomic_DNA"/>
</dbReference>
<organism evidence="1 3">
    <name type="scientific">Rhodococcus opacus</name>
    <name type="common">Nocardia opaca</name>
    <dbReference type="NCBI Taxonomy" id="37919"/>
    <lineage>
        <taxon>Bacteria</taxon>
        <taxon>Bacillati</taxon>
        <taxon>Actinomycetota</taxon>
        <taxon>Actinomycetes</taxon>
        <taxon>Mycobacteriales</taxon>
        <taxon>Nocardiaceae</taxon>
        <taxon>Rhodococcus</taxon>
    </lineage>
</organism>
<gene>
    <name evidence="1" type="ORF">R1CP_38350</name>
    <name evidence="2" type="ORF">R1CP_38855</name>
</gene>
<sequence>MPAHVRNVEVAAFSLPRPASITGGLARTQSPPHSQAVDLICVHRFAPKPRSCSNKAASKSVVPF</sequence>
<dbReference type="AlphaFoldDB" id="A0A1B1KI29"/>
<evidence type="ECO:0000313" key="3">
    <source>
        <dbReference type="Proteomes" id="UP000186108"/>
    </source>
</evidence>
<evidence type="ECO:0000313" key="1">
    <source>
        <dbReference type="EMBL" id="ANS32266.1"/>
    </source>
</evidence>
<accession>A0A1B1KI29</accession>
<proteinExistence type="predicted"/>
<geneLocation type="plasmid" evidence="3">
    <name>pr1cp1</name>
</geneLocation>
<dbReference type="EMBL" id="CP009112">
    <property type="protein sequence ID" value="ANS32359.1"/>
    <property type="molecule type" value="Genomic_DNA"/>
</dbReference>
<geneLocation type="plasmid" evidence="1">
    <name>pR1CP1</name>
</geneLocation>
<protein>
    <submittedName>
        <fullName evidence="1">Uncharacterized protein</fullName>
    </submittedName>
</protein>